<reference evidence="2 3" key="1">
    <citation type="submission" date="2017-04" db="EMBL/GenBank/DDBJ databases">
        <authorList>
            <person name="Afonso C.L."/>
            <person name="Miller P.J."/>
            <person name="Scott M.A."/>
            <person name="Spackman E."/>
            <person name="Goraichik I."/>
            <person name="Dimitrov K.M."/>
            <person name="Suarez D.L."/>
            <person name="Swayne D.E."/>
        </authorList>
    </citation>
    <scope>NUCLEOTIDE SEQUENCE [LARGE SCALE GENOMIC DNA]</scope>
    <source>
        <strain evidence="2 3">CGMCC 1.12708</strain>
    </source>
</reference>
<protein>
    <recommendedName>
        <fullName evidence="4">TonB protein C-terminal</fullName>
    </recommendedName>
</protein>
<evidence type="ECO:0000256" key="1">
    <source>
        <dbReference type="SAM" id="SignalP"/>
    </source>
</evidence>
<gene>
    <name evidence="2" type="ORF">SAMN06296427_101220</name>
</gene>
<dbReference type="RefSeq" id="WP_084015434.1">
    <property type="nucleotide sequence ID" value="NZ_FWXS01000001.1"/>
</dbReference>
<accession>A0A1W1YCJ0</accession>
<dbReference type="OrthoDB" id="1522859at2"/>
<dbReference type="AlphaFoldDB" id="A0A1W1YCJ0"/>
<evidence type="ECO:0000313" key="2">
    <source>
        <dbReference type="EMBL" id="SMC33468.1"/>
    </source>
</evidence>
<feature type="signal peptide" evidence="1">
    <location>
        <begin position="1"/>
        <end position="17"/>
    </location>
</feature>
<dbReference type="Gene3D" id="3.30.1150.10">
    <property type="match status" value="1"/>
</dbReference>
<keyword evidence="3" id="KW-1185">Reference proteome</keyword>
<dbReference type="EMBL" id="FWXS01000001">
    <property type="protein sequence ID" value="SMC33468.1"/>
    <property type="molecule type" value="Genomic_DNA"/>
</dbReference>
<proteinExistence type="predicted"/>
<sequence length="153" mass="17980">MRYLLLLLIFNSFSLHGQEVVDIIYSETFEHPVYPTCKKHKGDNEKLKNCFFKNLSYDLKNLVDNQGLNYFENNNEQKKTQIVFTIDKNGDLSNLSYTAESDEFLAKDLLKRIVKTWKYYKEKKKTIIPAKVDGKPIDFTITIPVSIWFGDMH</sequence>
<keyword evidence="1" id="KW-0732">Signal</keyword>
<evidence type="ECO:0000313" key="3">
    <source>
        <dbReference type="Proteomes" id="UP000192393"/>
    </source>
</evidence>
<dbReference type="STRING" id="1434700.SAMN06296427_101220"/>
<dbReference type="SUPFAM" id="SSF74653">
    <property type="entry name" value="TolA/TonB C-terminal domain"/>
    <property type="match status" value="1"/>
</dbReference>
<feature type="chain" id="PRO_5012619269" description="TonB protein C-terminal" evidence="1">
    <location>
        <begin position="18"/>
        <end position="153"/>
    </location>
</feature>
<evidence type="ECO:0008006" key="4">
    <source>
        <dbReference type="Google" id="ProtNLM"/>
    </source>
</evidence>
<name>A0A1W1YCJ0_9FLAO</name>
<organism evidence="2 3">
    <name type="scientific">Moheibacter sediminis</name>
    <dbReference type="NCBI Taxonomy" id="1434700"/>
    <lineage>
        <taxon>Bacteria</taxon>
        <taxon>Pseudomonadati</taxon>
        <taxon>Bacteroidota</taxon>
        <taxon>Flavobacteriia</taxon>
        <taxon>Flavobacteriales</taxon>
        <taxon>Weeksellaceae</taxon>
        <taxon>Moheibacter</taxon>
    </lineage>
</organism>
<dbReference type="Proteomes" id="UP000192393">
    <property type="component" value="Unassembled WGS sequence"/>
</dbReference>